<reference evidence="2 3" key="1">
    <citation type="journal article" date="2021" name="ISME Commun">
        <title>Automated analysis of genomic sequences facilitates high-throughput and comprehensive description of bacteria.</title>
        <authorList>
            <person name="Hitch T.C.A."/>
        </authorList>
    </citation>
    <scope>NUCLEOTIDE SEQUENCE [LARGE SCALE GENOMIC DNA]</scope>
    <source>
        <strain evidence="2 3">Sanger_03</strain>
    </source>
</reference>
<comment type="caution">
    <text evidence="2">The sequence shown here is derived from an EMBL/GenBank/DDBJ whole genome shotgun (WGS) entry which is preliminary data.</text>
</comment>
<protein>
    <submittedName>
        <fullName evidence="2">Uncharacterized protein</fullName>
    </submittedName>
</protein>
<evidence type="ECO:0000313" key="3">
    <source>
        <dbReference type="Proteomes" id="UP001652431"/>
    </source>
</evidence>
<name>A0ABT2RMB0_9FIRM</name>
<feature type="transmembrane region" description="Helical" evidence="1">
    <location>
        <begin position="24"/>
        <end position="43"/>
    </location>
</feature>
<proteinExistence type="predicted"/>
<keyword evidence="1" id="KW-1133">Transmembrane helix</keyword>
<organism evidence="2 3">
    <name type="scientific">Dorea acetigenes</name>
    <dbReference type="NCBI Taxonomy" id="2981787"/>
    <lineage>
        <taxon>Bacteria</taxon>
        <taxon>Bacillati</taxon>
        <taxon>Bacillota</taxon>
        <taxon>Clostridia</taxon>
        <taxon>Lachnospirales</taxon>
        <taxon>Lachnospiraceae</taxon>
        <taxon>Dorea</taxon>
    </lineage>
</organism>
<evidence type="ECO:0000313" key="2">
    <source>
        <dbReference type="EMBL" id="MCU6686314.1"/>
    </source>
</evidence>
<dbReference type="RefSeq" id="WP_262575109.1">
    <property type="nucleotide sequence ID" value="NZ_JAOQJU010000005.1"/>
</dbReference>
<keyword evidence="1" id="KW-0472">Membrane</keyword>
<keyword evidence="3" id="KW-1185">Reference proteome</keyword>
<evidence type="ECO:0000256" key="1">
    <source>
        <dbReference type="SAM" id="Phobius"/>
    </source>
</evidence>
<accession>A0ABT2RMB0</accession>
<sequence>MDEKIYQIIYHWVKMCAAEVRQKMNCHIYLIIYWILLVMKKYWDCIKECVEGICIYILVVLRVILKHIGKCGKMKIVIQQNFLKRKENKVFRTL</sequence>
<dbReference type="Proteomes" id="UP001652431">
    <property type="component" value="Unassembled WGS sequence"/>
</dbReference>
<dbReference type="EMBL" id="JAOQJU010000005">
    <property type="protein sequence ID" value="MCU6686314.1"/>
    <property type="molecule type" value="Genomic_DNA"/>
</dbReference>
<keyword evidence="1" id="KW-0812">Transmembrane</keyword>
<feature type="transmembrane region" description="Helical" evidence="1">
    <location>
        <begin position="49"/>
        <end position="65"/>
    </location>
</feature>
<gene>
    <name evidence="2" type="ORF">OCV99_07035</name>
</gene>